<dbReference type="EMBL" id="CM045771">
    <property type="protein sequence ID" value="KAI7989497.1"/>
    <property type="molecule type" value="Genomic_DNA"/>
</dbReference>
<proteinExistence type="predicted"/>
<reference evidence="1 2" key="1">
    <citation type="journal article" date="2022" name="Plant J.">
        <title>Chromosome-level genome of Camellia lanceoleosa provides a valuable resource for understanding genome evolution and self-incompatibility.</title>
        <authorList>
            <person name="Gong W."/>
            <person name="Xiao S."/>
            <person name="Wang L."/>
            <person name="Liao Z."/>
            <person name="Chang Y."/>
            <person name="Mo W."/>
            <person name="Hu G."/>
            <person name="Li W."/>
            <person name="Zhao G."/>
            <person name="Zhu H."/>
            <person name="Hu X."/>
            <person name="Ji K."/>
            <person name="Xiang X."/>
            <person name="Song Q."/>
            <person name="Yuan D."/>
            <person name="Jin S."/>
            <person name="Zhang L."/>
        </authorList>
    </citation>
    <scope>NUCLEOTIDE SEQUENCE [LARGE SCALE GENOMIC DNA]</scope>
    <source>
        <strain evidence="1">SQ_2022a</strain>
    </source>
</reference>
<sequence>MPINLHISIPRLKKLKPKSQHPPSHNTSPPTRKSPSSTIDRHQSYGHSTSSTINRPIESPRGVLFDSPRLMFMADPPLRDLRGSHRFFVTTDGSSSLMEEARMSSCSNAPTREDSVAVALYSSEPYDEFYKSMVEMVASRLEQNLTVDWDYMQDLLICYLDINEKSSHKYVLRAFVDVVVGLRQISDEISTMLCKIPSPRSWRKRLVVV</sequence>
<evidence type="ECO:0000313" key="1">
    <source>
        <dbReference type="EMBL" id="KAI7989497.1"/>
    </source>
</evidence>
<evidence type="ECO:0000313" key="2">
    <source>
        <dbReference type="Proteomes" id="UP001060215"/>
    </source>
</evidence>
<keyword evidence="2" id="KW-1185">Reference proteome</keyword>
<accession>A0ACC0FN17</accession>
<dbReference type="Proteomes" id="UP001060215">
    <property type="component" value="Chromosome 14"/>
</dbReference>
<protein>
    <submittedName>
        <fullName evidence="1">Transcription repressor OFP14</fullName>
    </submittedName>
</protein>
<gene>
    <name evidence="1" type="ORF">LOK49_LG13G02454</name>
</gene>
<organism evidence="1 2">
    <name type="scientific">Camellia lanceoleosa</name>
    <dbReference type="NCBI Taxonomy" id="1840588"/>
    <lineage>
        <taxon>Eukaryota</taxon>
        <taxon>Viridiplantae</taxon>
        <taxon>Streptophyta</taxon>
        <taxon>Embryophyta</taxon>
        <taxon>Tracheophyta</taxon>
        <taxon>Spermatophyta</taxon>
        <taxon>Magnoliopsida</taxon>
        <taxon>eudicotyledons</taxon>
        <taxon>Gunneridae</taxon>
        <taxon>Pentapetalae</taxon>
        <taxon>asterids</taxon>
        <taxon>Ericales</taxon>
        <taxon>Theaceae</taxon>
        <taxon>Camellia</taxon>
    </lineage>
</organism>
<name>A0ACC0FN17_9ERIC</name>
<comment type="caution">
    <text evidence="1">The sequence shown here is derived from an EMBL/GenBank/DDBJ whole genome shotgun (WGS) entry which is preliminary data.</text>
</comment>